<dbReference type="Gene3D" id="2.130.10.10">
    <property type="entry name" value="YVTN repeat-like/Quinoprotein amine dehydrogenase"/>
    <property type="match status" value="1"/>
</dbReference>
<reference evidence="3" key="1">
    <citation type="submission" date="2016-10" db="EMBL/GenBank/DDBJ databases">
        <authorList>
            <person name="Varghese N."/>
            <person name="Submissions S."/>
        </authorList>
    </citation>
    <scope>NUCLEOTIDE SEQUENCE [LARGE SCALE GENOMIC DNA]</scope>
    <source>
        <strain evidence="3">DSM 43163</strain>
    </source>
</reference>
<proteinExistence type="predicted"/>
<dbReference type="AlphaFoldDB" id="A0A1H6E8Z6"/>
<dbReference type="PROSITE" id="PS50082">
    <property type="entry name" value="WD_REPEATS_2"/>
    <property type="match status" value="1"/>
</dbReference>
<dbReference type="InterPro" id="IPR001680">
    <property type="entry name" value="WD40_rpt"/>
</dbReference>
<feature type="repeat" description="WD" evidence="1">
    <location>
        <begin position="9"/>
        <end position="52"/>
    </location>
</feature>
<dbReference type="EMBL" id="FNVO01000045">
    <property type="protein sequence ID" value="SEG94288.1"/>
    <property type="molecule type" value="Genomic_DNA"/>
</dbReference>
<protein>
    <submittedName>
        <fullName evidence="2">Uncharacterized protein</fullName>
    </submittedName>
</protein>
<feature type="non-terminal residue" evidence="2">
    <location>
        <position position="1"/>
    </location>
</feature>
<accession>A0A1H6E8Z6</accession>
<dbReference type="Proteomes" id="UP000236723">
    <property type="component" value="Unassembled WGS sequence"/>
</dbReference>
<keyword evidence="3" id="KW-1185">Reference proteome</keyword>
<gene>
    <name evidence="2" type="ORF">SAMN04489712_14515</name>
</gene>
<evidence type="ECO:0000313" key="3">
    <source>
        <dbReference type="Proteomes" id="UP000236723"/>
    </source>
</evidence>
<evidence type="ECO:0000313" key="2">
    <source>
        <dbReference type="EMBL" id="SEG94288.1"/>
    </source>
</evidence>
<sequence length="89" mass="9229">AGTPLGEPLTGHIGAVAAVACTTWQGRLLAITGSGDGAVREWDIGSERPLSVLATPDPLNCLAVAPTGELIVGLSWEVVCMERMGTWRT</sequence>
<dbReference type="SUPFAM" id="SSF50960">
    <property type="entry name" value="TolB, C-terminal domain"/>
    <property type="match status" value="1"/>
</dbReference>
<keyword evidence="1" id="KW-0853">WD repeat</keyword>
<organism evidence="2 3">
    <name type="scientific">Thermomonospora echinospora</name>
    <dbReference type="NCBI Taxonomy" id="1992"/>
    <lineage>
        <taxon>Bacteria</taxon>
        <taxon>Bacillati</taxon>
        <taxon>Actinomycetota</taxon>
        <taxon>Actinomycetes</taxon>
        <taxon>Streptosporangiales</taxon>
        <taxon>Thermomonosporaceae</taxon>
        <taxon>Thermomonospora</taxon>
    </lineage>
</organism>
<evidence type="ECO:0000256" key="1">
    <source>
        <dbReference type="PROSITE-ProRule" id="PRU00221"/>
    </source>
</evidence>
<name>A0A1H6E8Z6_9ACTN</name>
<dbReference type="InterPro" id="IPR015943">
    <property type="entry name" value="WD40/YVTN_repeat-like_dom_sf"/>
</dbReference>